<name>A0AAD9RDG0_9HYME</name>
<dbReference type="AlphaFoldDB" id="A0AAD9RDG0"/>
<evidence type="ECO:0008006" key="3">
    <source>
        <dbReference type="Google" id="ProtNLM"/>
    </source>
</evidence>
<dbReference type="PANTHER" id="PTHR47331:SF2">
    <property type="match status" value="1"/>
</dbReference>
<evidence type="ECO:0000313" key="1">
    <source>
        <dbReference type="EMBL" id="KAK2577724.1"/>
    </source>
</evidence>
<dbReference type="GO" id="GO:0003676">
    <property type="term" value="F:nucleic acid binding"/>
    <property type="evidence" value="ECO:0007669"/>
    <property type="project" value="InterPro"/>
</dbReference>
<reference evidence="1" key="1">
    <citation type="submission" date="2021-08" db="EMBL/GenBank/DDBJ databases">
        <authorList>
            <person name="Misof B."/>
            <person name="Oliver O."/>
            <person name="Podsiadlowski L."/>
            <person name="Donath A."/>
            <person name="Peters R."/>
            <person name="Mayer C."/>
            <person name="Rust J."/>
            <person name="Gunkel S."/>
            <person name="Lesny P."/>
            <person name="Martin S."/>
            <person name="Oeyen J.P."/>
            <person name="Petersen M."/>
            <person name="Panagiotis P."/>
            <person name="Wilbrandt J."/>
            <person name="Tanja T."/>
        </authorList>
    </citation>
    <scope>NUCLEOTIDE SEQUENCE</scope>
    <source>
        <strain evidence="1">GBR_01_08_01A</strain>
        <tissue evidence="1">Thorax + abdomen</tissue>
    </source>
</reference>
<reference evidence="1" key="2">
    <citation type="journal article" date="2023" name="Commun. Biol.">
        <title>Intrasexual cuticular hydrocarbon dimorphism in a wasp sheds light on hydrocarbon biosynthesis genes in Hymenoptera.</title>
        <authorList>
            <person name="Moris V.C."/>
            <person name="Podsiadlowski L."/>
            <person name="Martin S."/>
            <person name="Oeyen J.P."/>
            <person name="Donath A."/>
            <person name="Petersen M."/>
            <person name="Wilbrandt J."/>
            <person name="Misof B."/>
            <person name="Liedtke D."/>
            <person name="Thamm M."/>
            <person name="Scheiner R."/>
            <person name="Schmitt T."/>
            <person name="Niehuis O."/>
        </authorList>
    </citation>
    <scope>NUCLEOTIDE SEQUENCE</scope>
    <source>
        <strain evidence="1">GBR_01_08_01A</strain>
    </source>
</reference>
<gene>
    <name evidence="1" type="ORF">KPH14_000720</name>
</gene>
<accession>A0AAD9RDG0</accession>
<comment type="caution">
    <text evidence="1">The sequence shown here is derived from an EMBL/GenBank/DDBJ whole genome shotgun (WGS) entry which is preliminary data.</text>
</comment>
<dbReference type="InterPro" id="IPR012337">
    <property type="entry name" value="RNaseH-like_sf"/>
</dbReference>
<dbReference type="SUPFAM" id="SSF53098">
    <property type="entry name" value="Ribonuclease H-like"/>
    <property type="match status" value="1"/>
</dbReference>
<dbReference type="EMBL" id="JAIFRP010001902">
    <property type="protein sequence ID" value="KAK2577724.1"/>
    <property type="molecule type" value="Genomic_DNA"/>
</dbReference>
<evidence type="ECO:0000313" key="2">
    <source>
        <dbReference type="Proteomes" id="UP001258017"/>
    </source>
</evidence>
<protein>
    <recommendedName>
        <fullName evidence="3">Integrase catalytic domain-containing protein</fullName>
    </recommendedName>
</protein>
<dbReference type="Proteomes" id="UP001258017">
    <property type="component" value="Unassembled WGS sequence"/>
</dbReference>
<dbReference type="InterPro" id="IPR036397">
    <property type="entry name" value="RNaseH_sf"/>
</dbReference>
<dbReference type="PANTHER" id="PTHR47331">
    <property type="entry name" value="PHD-TYPE DOMAIN-CONTAINING PROTEIN"/>
    <property type="match status" value="1"/>
</dbReference>
<organism evidence="1 2">
    <name type="scientific">Odynerus spinipes</name>
    <dbReference type="NCBI Taxonomy" id="1348599"/>
    <lineage>
        <taxon>Eukaryota</taxon>
        <taxon>Metazoa</taxon>
        <taxon>Ecdysozoa</taxon>
        <taxon>Arthropoda</taxon>
        <taxon>Hexapoda</taxon>
        <taxon>Insecta</taxon>
        <taxon>Pterygota</taxon>
        <taxon>Neoptera</taxon>
        <taxon>Endopterygota</taxon>
        <taxon>Hymenoptera</taxon>
        <taxon>Apocrita</taxon>
        <taxon>Aculeata</taxon>
        <taxon>Vespoidea</taxon>
        <taxon>Vespidae</taxon>
        <taxon>Eumeninae</taxon>
        <taxon>Odynerus</taxon>
    </lineage>
</organism>
<keyword evidence="2" id="KW-1185">Reference proteome</keyword>
<sequence>MKADPVPLPIHRVKNPAVLKVTGADFTGSIFLRGQRKGWICLYTCAVYRAGHLKLLTLMSTKTFLDSLRRFIGRRSRPSIIFSDNGTNFISADNAFEKLNWDVISKYSSAERIDW</sequence>
<proteinExistence type="predicted"/>
<dbReference type="Gene3D" id="3.30.420.10">
    <property type="entry name" value="Ribonuclease H-like superfamily/Ribonuclease H"/>
    <property type="match status" value="1"/>
</dbReference>